<dbReference type="RefSeq" id="WP_238303365.1">
    <property type="nucleotide sequence ID" value="NZ_BPQM01000061.1"/>
</dbReference>
<feature type="transmembrane region" description="Helical" evidence="2">
    <location>
        <begin position="21"/>
        <end position="50"/>
    </location>
</feature>
<keyword evidence="2" id="KW-0472">Membrane</keyword>
<feature type="coiled-coil region" evidence="1">
    <location>
        <begin position="90"/>
        <end position="117"/>
    </location>
</feature>
<proteinExistence type="predicted"/>
<comment type="caution">
    <text evidence="3">The sequence shown here is derived from an EMBL/GenBank/DDBJ whole genome shotgun (WGS) entry which is preliminary data.</text>
</comment>
<evidence type="ECO:0000256" key="1">
    <source>
        <dbReference type="SAM" id="Coils"/>
    </source>
</evidence>
<dbReference type="EMBL" id="BPQM01000061">
    <property type="protein sequence ID" value="GJD79374.1"/>
    <property type="molecule type" value="Genomic_DNA"/>
</dbReference>
<dbReference type="Proteomes" id="UP001055108">
    <property type="component" value="Unassembled WGS sequence"/>
</dbReference>
<evidence type="ECO:0000313" key="3">
    <source>
        <dbReference type="EMBL" id="GJD79374.1"/>
    </source>
</evidence>
<gene>
    <name evidence="3" type="ORF">NBEOAGPD_2600</name>
</gene>
<dbReference type="Pfam" id="PF16872">
    <property type="entry name" value="putAbiC"/>
    <property type="match status" value="1"/>
</dbReference>
<accession>A0AA37HPP3</accession>
<reference evidence="3" key="1">
    <citation type="journal article" date="2016" name="Front. Microbiol.">
        <title>Genome Sequence of the Piezophilic, Mesophilic Sulfate-Reducing Bacterium Desulfovibrio indicus J2T.</title>
        <authorList>
            <person name="Cao J."/>
            <person name="Maignien L."/>
            <person name="Shao Z."/>
            <person name="Alain K."/>
            <person name="Jebbar M."/>
        </authorList>
    </citation>
    <scope>NUCLEOTIDE SEQUENCE</scope>
    <source>
        <strain evidence="3">NBRC 103626</strain>
    </source>
</reference>
<evidence type="ECO:0000256" key="2">
    <source>
        <dbReference type="SAM" id="Phobius"/>
    </source>
</evidence>
<reference evidence="3" key="2">
    <citation type="submission" date="2021-08" db="EMBL/GenBank/DDBJ databases">
        <authorList>
            <person name="Tani A."/>
            <person name="Ola A."/>
            <person name="Ogura Y."/>
            <person name="Katsura K."/>
            <person name="Hayashi T."/>
        </authorList>
    </citation>
    <scope>NUCLEOTIDE SEQUENCE</scope>
    <source>
        <strain evidence="3">NBRC 103626</strain>
    </source>
</reference>
<evidence type="ECO:0008006" key="5">
    <source>
        <dbReference type="Google" id="ProtNLM"/>
    </source>
</evidence>
<organism evidence="3 4">
    <name type="scientific">Methylobacterium gregans</name>
    <dbReference type="NCBI Taxonomy" id="374424"/>
    <lineage>
        <taxon>Bacteria</taxon>
        <taxon>Pseudomonadati</taxon>
        <taxon>Pseudomonadota</taxon>
        <taxon>Alphaproteobacteria</taxon>
        <taxon>Hyphomicrobiales</taxon>
        <taxon>Methylobacteriaceae</taxon>
        <taxon>Methylobacterium</taxon>
    </lineage>
</organism>
<name>A0AA37HPP3_9HYPH</name>
<keyword evidence="2" id="KW-0812">Transmembrane</keyword>
<dbReference type="InterPro" id="IPR031709">
    <property type="entry name" value="PutAbiC"/>
</dbReference>
<sequence>MAFMRRIFDFILEPSGTDKNAGLFRLFIGAISLILFMLSIFFLVQTIYVWSDGDTYARLGQVGDFFGGTLNPLLTFLTFIGVLATIFLQREELQGTREEIGRQANALETQLQAIAKQNFEATLFQMLSLHSSNVNELRGFDGNRNPISGRAVISKYVSDLSRTYGNAHTRGYDPSDLNLWPNIYRDFWNERRNELGHYFRLLYNMIRFVDAKTPRIGDDTNRAERTEYMRIIRAQLSDAELVLIFYNCFSEHGERLLQYARNYDLFDNLDETLLFNEQHREKLRELKNA</sequence>
<feature type="transmembrane region" description="Helical" evidence="2">
    <location>
        <begin position="70"/>
        <end position="88"/>
    </location>
</feature>
<keyword evidence="4" id="KW-1185">Reference proteome</keyword>
<dbReference type="AlphaFoldDB" id="A0AA37HPP3"/>
<keyword evidence="2" id="KW-1133">Transmembrane helix</keyword>
<keyword evidence="1" id="KW-0175">Coiled coil</keyword>
<evidence type="ECO:0000313" key="4">
    <source>
        <dbReference type="Proteomes" id="UP001055108"/>
    </source>
</evidence>
<protein>
    <recommendedName>
        <fullName evidence="5">Phage abortive infection protein</fullName>
    </recommendedName>
</protein>